<name>A0A3Q3MLM0_9LABR</name>
<dbReference type="GO" id="GO:0034501">
    <property type="term" value="P:protein localization to kinetochore"/>
    <property type="evidence" value="ECO:0007669"/>
    <property type="project" value="InterPro"/>
</dbReference>
<feature type="region of interest" description="Disordered" evidence="2">
    <location>
        <begin position="298"/>
        <end position="340"/>
    </location>
</feature>
<evidence type="ECO:0000259" key="3">
    <source>
        <dbReference type="Pfam" id="PF18210"/>
    </source>
</evidence>
<evidence type="ECO:0000313" key="5">
    <source>
        <dbReference type="Proteomes" id="UP000261660"/>
    </source>
</evidence>
<reference evidence="4" key="2">
    <citation type="submission" date="2025-09" db="UniProtKB">
        <authorList>
            <consortium name="Ensembl"/>
        </authorList>
    </citation>
    <scope>IDENTIFICATION</scope>
</reference>
<feature type="compositionally biased region" description="Polar residues" evidence="2">
    <location>
        <begin position="1057"/>
        <end position="1084"/>
    </location>
</feature>
<dbReference type="InterPro" id="IPR043651">
    <property type="entry name" value="KNL1_MELT_rpt"/>
</dbReference>
<feature type="region of interest" description="Disordered" evidence="2">
    <location>
        <begin position="1150"/>
        <end position="1172"/>
    </location>
</feature>
<protein>
    <submittedName>
        <fullName evidence="4">Kinetochore scaffold 1</fullName>
    </submittedName>
</protein>
<sequence>MMLTLQPNLTIFLFYRDVKNVSPARSPLQDLMTTAAADTQNRVQYVVTEDGIQQITGMDTLLNAPLHTRQRDTVNFDAGLGFGEKTVLFSTDDALMDMTHSHTINIARDEDLLADISLQNYHILPTGGEKTVISVNGGSMDMTVNHPVNMPSGSATLPTSRNMDTRAEKKNTSSAVPSVDPEFENFLANLSKPSRPIVNPAITRTAPPAGASSGQSNISLSRINTQQSDVDKENQVPSSVSAVMEKTLNMPSVLYPEDDVSMDMTGAQTGRIQAFTDDDDDPFQCLFPSQEMYSHLDNRASQTTVKSKQQQSRKTLPSSNSTDMTSLRNSSLRASLPGQRVNLDSKDEHREKTIVFTAGDDFMDMTQSQTVNIASGSFPPQNKNVVVLQTGRKVDHSLSLKERKTDGSSTNGVDVGLKSFLASLSKPSGASANPVNARMVPPTAAASKSFGETFRGDAIRGMEVQTSPIMGPVDSDDPFQFLLPTKDMQTNSDSLHSAKMTSGRKNSKVQGSFNHAGMGTSLEPSLKTKGQRNQVRVDFEDDGGEKTVRFTADDAAMDVTRSHTVNIANDVIQQPHQHVDYSPACGEKTVRFTANEAAMDETRSHTVNIAASLELHERVDSLPNCGEKTLRFTANDAAMDETRSHTVNIAASLEPHKRVDSLPNCGEKTLRFTANDAAMDETRSHTVNIAANLQPEQQQKADFLPTCGEKTLRFTADDAAMDVTRSHTVNIAANLEPYLQQKVDLLRSSGKMTLRLPGNEAAMNVRRSHTVNFATNSEPELQQKVDILPSDEKTLRFSAYDAAMDVTKCLTVNISTNVEPQLQQKVGFLPTSGENTLRFETDATMDVTQCHTANIATSFEAQSHQYVDVLPNFGEKTLTFAADDAAMDVTQCITGNIASISLPHPVLLNKESNIVSTQENKDFKSNEIEPCQQRRKSSLTTHTLDQGFKKSLSKTRGSSAYTDITKVASQETETPDGFPHQCKTQKNDVDTEIVAFDSVTIEKQVNETMREEDGNMDMTEAQTGNILRQTCTDESPPGFSSTQDFNPDSDHFRKTEMTLQTNDAPGSSNADSVNITNRPTPLDSNESDTWKEDEPRNQTCSLSEKIESSPAAIDHDVDAAPSRKSRRRSIADLQSKLRRLSHLINTNPDAVTMESSTAPLPLPEHSLEQSPKDKTKSLEVMESELECDLINADENTQAQRLLQEQPSSPAATPFNLKTKQLMSRLSVGGFKAKLPQRTKPDESKKVNSVEEHTRTMTVNVTNQLSNFDADVSDINDEELGSCEDMSEMIDTRTPQKVTEKGSFSQKSNMEEPLEDDVFEQDSISPVCGNKRPLPVDENNAEEYEKRMKASTETLADVEEVYQSHVDVAAESDGNMTTAPSMTTQHTDFSNSSHTASRCEATFESTFKHSMFESQLEDYANDVQRKFDDGSITVLEFFKLFNIDFVIHNPRQSVLPGRLLTDTDRTPIDLLKDRHINRPKQSVYETNVLELTGKVEELKGRMRDLDKPLRIVNEALWEAMRNVSEKELKSFGAKLKERNNLFRKTSKAKSHEMKEVLYSQLVQANLEEQQKLRGRIEKADEMIQSLDDCIHELETEMSAVEEKGTEDTPSLRSIQEELQVVTDTMADKDRLISELEMQNTQNSSKLNRLIAETRNLESHVDALKTLNEWKFGERRDDYTVFTFLHDTFHLELLYDKSNEDEAQNQSERKISHIVFNLHLDDEKSHDHARLVHKLLSGYIEGEASWVEKYPTSKHVPKLLHDVSHVVSHCRLLGEELRLLKMWGGLRLDILDISCVDTQVHIVFSSLKKFSKFEVIFSVSLSNQLCVLGVQSFKNLIGSTTIEQIEEIVASFSPTRKLLTKIVKKIHENLLC</sequence>
<feature type="region of interest" description="Disordered" evidence="2">
    <location>
        <begin position="1291"/>
        <end position="1312"/>
    </location>
</feature>
<feature type="compositionally biased region" description="Polar residues" evidence="2">
    <location>
        <begin position="1292"/>
        <end position="1307"/>
    </location>
</feature>
<keyword evidence="5" id="KW-1185">Reference proteome</keyword>
<feature type="domain" description="Knl1 C-terminal RWD" evidence="3">
    <location>
        <begin position="1623"/>
        <end position="1772"/>
    </location>
</feature>
<dbReference type="GeneTree" id="ENSGT00410000025918"/>
<feature type="compositionally biased region" description="Polar residues" evidence="2">
    <location>
        <begin position="1029"/>
        <end position="1046"/>
    </location>
</feature>
<feature type="region of interest" description="Disordered" evidence="2">
    <location>
        <begin position="1029"/>
        <end position="1128"/>
    </location>
</feature>
<feature type="compositionally biased region" description="Polar residues" evidence="2">
    <location>
        <begin position="151"/>
        <end position="162"/>
    </location>
</feature>
<dbReference type="PANTHER" id="PTHR16520">
    <property type="entry name" value="KINETOCHORE SCAFFOLD 1"/>
    <property type="match status" value="1"/>
</dbReference>
<proteinExistence type="predicted"/>
<feature type="compositionally biased region" description="Low complexity" evidence="2">
    <location>
        <begin position="301"/>
        <end position="315"/>
    </location>
</feature>
<dbReference type="PANTHER" id="PTHR16520:SF3">
    <property type="entry name" value="KINETOCHORE SCAFFOLD 1"/>
    <property type="match status" value="1"/>
</dbReference>
<dbReference type="InterPro" id="IPR040850">
    <property type="entry name" value="Knl1_RWD_C"/>
</dbReference>
<dbReference type="InParanoid" id="A0A3Q3MLM0"/>
<feature type="coiled-coil region" evidence="1">
    <location>
        <begin position="1575"/>
        <end position="1602"/>
    </location>
</feature>
<evidence type="ECO:0000256" key="2">
    <source>
        <dbReference type="SAM" id="MobiDB-lite"/>
    </source>
</evidence>
<dbReference type="STRING" id="56723.ENSLBEP00000021190"/>
<feature type="region of interest" description="Disordered" evidence="2">
    <location>
        <begin position="148"/>
        <end position="178"/>
    </location>
</feature>
<keyword evidence="1" id="KW-0175">Coiled coil</keyword>
<dbReference type="Ensembl" id="ENSLBET00000022325.1">
    <property type="protein sequence ID" value="ENSLBEP00000021190.1"/>
    <property type="gene ID" value="ENSLBEG00000016286.1"/>
</dbReference>
<dbReference type="GO" id="GO:0008608">
    <property type="term" value="P:attachment of spindle microtubules to kinetochore"/>
    <property type="evidence" value="ECO:0007669"/>
    <property type="project" value="InterPro"/>
</dbReference>
<feature type="compositionally biased region" description="Polar residues" evidence="2">
    <location>
        <begin position="316"/>
        <end position="333"/>
    </location>
</feature>
<dbReference type="GO" id="GO:0051301">
    <property type="term" value="P:cell division"/>
    <property type="evidence" value="ECO:0007669"/>
    <property type="project" value="InterPro"/>
</dbReference>
<dbReference type="InterPro" id="IPR037388">
    <property type="entry name" value="Blinkin"/>
</dbReference>
<dbReference type="CDD" id="cd22817">
    <property type="entry name" value="DRWD-N_Knl1"/>
    <property type="match status" value="1"/>
</dbReference>
<dbReference type="Pfam" id="PF19221">
    <property type="entry name" value="MELT"/>
    <property type="match status" value="11"/>
</dbReference>
<evidence type="ECO:0000256" key="1">
    <source>
        <dbReference type="SAM" id="Coils"/>
    </source>
</evidence>
<organism evidence="4 5">
    <name type="scientific">Labrus bergylta</name>
    <name type="common">ballan wrasse</name>
    <dbReference type="NCBI Taxonomy" id="56723"/>
    <lineage>
        <taxon>Eukaryota</taxon>
        <taxon>Metazoa</taxon>
        <taxon>Chordata</taxon>
        <taxon>Craniata</taxon>
        <taxon>Vertebrata</taxon>
        <taxon>Euteleostomi</taxon>
        <taxon>Actinopterygii</taxon>
        <taxon>Neopterygii</taxon>
        <taxon>Teleostei</taxon>
        <taxon>Neoteleostei</taxon>
        <taxon>Acanthomorphata</taxon>
        <taxon>Eupercaria</taxon>
        <taxon>Labriformes</taxon>
        <taxon>Labridae</taxon>
        <taxon>Labrus</taxon>
    </lineage>
</organism>
<dbReference type="GO" id="GO:0005634">
    <property type="term" value="C:nucleus"/>
    <property type="evidence" value="ECO:0007669"/>
    <property type="project" value="TreeGrafter"/>
</dbReference>
<dbReference type="Pfam" id="PF18210">
    <property type="entry name" value="Knl1_RWD_C"/>
    <property type="match status" value="1"/>
</dbReference>
<accession>A0A3Q3MLM0</accession>
<reference evidence="4" key="1">
    <citation type="submission" date="2025-08" db="UniProtKB">
        <authorList>
            <consortium name="Ensembl"/>
        </authorList>
    </citation>
    <scope>IDENTIFICATION</scope>
</reference>
<dbReference type="Proteomes" id="UP000261660">
    <property type="component" value="Unplaced"/>
</dbReference>
<evidence type="ECO:0000313" key="4">
    <source>
        <dbReference type="Ensembl" id="ENSLBEP00000021190.1"/>
    </source>
</evidence>